<evidence type="ECO:0000259" key="11">
    <source>
        <dbReference type="Pfam" id="PF13967"/>
    </source>
</evidence>
<name>A0A9P5D8D2_9HYPO</name>
<evidence type="ECO:0000259" key="10">
    <source>
        <dbReference type="Pfam" id="PF12621"/>
    </source>
</evidence>
<dbReference type="Pfam" id="PF14703">
    <property type="entry name" value="PHM7_cyt"/>
    <property type="match status" value="2"/>
</dbReference>
<reference evidence="13" key="1">
    <citation type="submission" date="2020-03" db="EMBL/GenBank/DDBJ databases">
        <title>Site-based positive gene gene selection in Geosmithia morbida across the United States reveals a broad range of putative effectors and factors for local host and environmental adapation.</title>
        <authorList>
            <person name="Onufrak A."/>
            <person name="Murdoch R.W."/>
            <person name="Gazis R."/>
            <person name="Huff M."/>
            <person name="Staton M."/>
            <person name="Klingeman W."/>
            <person name="Hadziabdic D."/>
        </authorList>
    </citation>
    <scope>NUCLEOTIDE SEQUENCE</scope>
    <source>
        <strain evidence="13">1262</strain>
    </source>
</reference>
<dbReference type="PANTHER" id="PTHR13018:SF20">
    <property type="entry name" value="SPORULATION-SPECIFIC PROTEIN 75"/>
    <property type="match status" value="1"/>
</dbReference>
<feature type="transmembrane region" description="Helical" evidence="8">
    <location>
        <begin position="888"/>
        <end position="915"/>
    </location>
</feature>
<feature type="compositionally biased region" description="Acidic residues" evidence="7">
    <location>
        <begin position="1122"/>
        <end position="1132"/>
    </location>
</feature>
<feature type="transmembrane region" description="Helical" evidence="8">
    <location>
        <begin position="790"/>
        <end position="811"/>
    </location>
</feature>
<feature type="transmembrane region" description="Helical" evidence="8">
    <location>
        <begin position="1000"/>
        <end position="1022"/>
    </location>
</feature>
<protein>
    <submittedName>
        <fullName evidence="13">Calcium permeable stress-gated cation channel</fullName>
    </submittedName>
</protein>
<keyword evidence="5 8" id="KW-1133">Transmembrane helix</keyword>
<feature type="region of interest" description="Disordered" evidence="7">
    <location>
        <begin position="1102"/>
        <end position="1132"/>
    </location>
</feature>
<dbReference type="InterPro" id="IPR045122">
    <property type="entry name" value="Csc1-like"/>
</dbReference>
<gene>
    <name evidence="13" type="ORF">GMORB2_0401</name>
</gene>
<dbReference type="Pfam" id="PF13967">
    <property type="entry name" value="RSN1_TM"/>
    <property type="match status" value="1"/>
</dbReference>
<feature type="domain" description="CSC1/OSCA1-like 7TM region" evidence="9">
    <location>
        <begin position="740"/>
        <end position="1019"/>
    </location>
</feature>
<feature type="transmembrane region" description="Helical" evidence="8">
    <location>
        <begin position="832"/>
        <end position="856"/>
    </location>
</feature>
<dbReference type="Pfam" id="PF02714">
    <property type="entry name" value="RSN1_7TM"/>
    <property type="match status" value="1"/>
</dbReference>
<evidence type="ECO:0000256" key="6">
    <source>
        <dbReference type="ARBA" id="ARBA00023136"/>
    </source>
</evidence>
<dbReference type="InterPro" id="IPR003864">
    <property type="entry name" value="CSC1/OSCA1-like_7TM"/>
</dbReference>
<evidence type="ECO:0000256" key="3">
    <source>
        <dbReference type="ARBA" id="ARBA00022448"/>
    </source>
</evidence>
<sequence>MDMLSDSLVPGLALRDDTESHAVFGSRFLWAKLAALHRRAASSPGAAQADQGIGIIGFLTALVVAIIVFTVQVTLFLLLRNKLARIFKPKTYLVPERERTDPPPAGLFSLFITLFKYSDREVIKKCGLDAYFFLRYLRTLLVIFTPITLVVLPVLVPLNYVGGKGQNIEGDASSSSHSNSTVEGLDTLAWGNIKSTHTKRYDAHLLMAILVVIWVCTVFFFELRVYIKIRQDYLTSAEHRLRASATTVLVNSIPAKWLSEDALRGLFDVFPGGVRNIWLNRDLTALLDKIDQRDDVHQKLEQAETDLIKAAKQAQVKKKKAEDKKNKQRISKDQQAARNAEKDAKAREIASSGGGVTAGDTNATPNLEESLEHELRLATPDAQSTRRRRGTGETHTTRHRRGTGETQATHPQRDHEAHKTAFLGVPMVKLGTGAKDVVHKAGNGVENIFETTDGFVGIEPSDTRDTYTLSEDRGSIKGKVSSETEPARGRTPNSAEPGARCSRSASGGSDKPIQTQGRPSETLDEFKARRLLYIDQQRLNDGPKFWQFWKPPAGGYTSPVPQGQDAADYMTKEAADKTPFWQRVKKSLPFVGGEELETLEYEQAHNADREVDADEEEAEWAKYLTKKDRPTHNLPLFGVNWLFGIPWVTKKVDTIYWCREELARLNVEIEEDQRHPERYPLLPSAFIQFEHQVAAHMACQSSIHHLPKHMAPRIIEISPKDVIWDNMAISWWQEWLRSGLVISLIITMVIFWAIPVAFTASLSQLDELIKQNKWLGFLKSTDSLQTAAEAVAGVLPAVLLALLLILVPMVLRLLAGVKGAKTGSQKNEFAQIFYFLFLFVQVFLIVSVASFFAASIDELFRNVSEKLNSVSAVLDLLATNLPKAANYFFTYMILQALSTSSGTLLQVGTLLKWYVVGRIMDSTPRSKWKRNTTLNTVNWGTFFPIYTNFACISIVYSVIAPLISIFAIITFSLLWLANRYSMLYVTRFEHDTGGVLYPRAINQTFTGIYFMELCIAGLFFIVDDADGKNPCTTHGVVMLVVLGLTILYQILLNRSFSPLFRYLPITIEDEAVLRDEAFQLAQNQRFGINDVDEEKGVGASGSYLAPLNSSHRNDDRDVAEHTDDEGKEDGEIEMGELRGRKHKQTSLLLNPVKQVGGWANAGGRQIRKITYTDSSAVEYRRKRHQRKLDAQRAIGDALYGGINDDIEDLTPVERDLLVRHAFKHSALRARLPVVWIPRDDLGISDDEIRRTQAYSRNIWISNEGTALDSKFRVVYGKNPPDFSEVDVINL</sequence>
<keyword evidence="3" id="KW-0813">Transport</keyword>
<dbReference type="GO" id="GO:0005227">
    <property type="term" value="F:calcium-activated cation channel activity"/>
    <property type="evidence" value="ECO:0007669"/>
    <property type="project" value="InterPro"/>
</dbReference>
<feature type="transmembrane region" description="Helical" evidence="8">
    <location>
        <begin position="1034"/>
        <end position="1052"/>
    </location>
</feature>
<feature type="compositionally biased region" description="Low complexity" evidence="7">
    <location>
        <begin position="498"/>
        <end position="509"/>
    </location>
</feature>
<feature type="compositionally biased region" description="Basic and acidic residues" evidence="7">
    <location>
        <begin position="339"/>
        <end position="348"/>
    </location>
</feature>
<feature type="domain" description="10TM putative phosphate transporter extracellular tail" evidence="10">
    <location>
        <begin position="1213"/>
        <end position="1281"/>
    </location>
</feature>
<evidence type="ECO:0000313" key="14">
    <source>
        <dbReference type="Proteomes" id="UP000749293"/>
    </source>
</evidence>
<feature type="transmembrane region" description="Helical" evidence="8">
    <location>
        <begin position="735"/>
        <end position="758"/>
    </location>
</feature>
<comment type="caution">
    <text evidence="13">The sequence shown here is derived from an EMBL/GenBank/DDBJ whole genome shotgun (WGS) entry which is preliminary data.</text>
</comment>
<evidence type="ECO:0000259" key="12">
    <source>
        <dbReference type="Pfam" id="PF14703"/>
    </source>
</evidence>
<dbReference type="InterPro" id="IPR027815">
    <property type="entry name" value="CSC1/OSCA1-like_cyt"/>
</dbReference>
<dbReference type="InterPro" id="IPR032880">
    <property type="entry name" value="CSC1/OSCA1-like_N"/>
</dbReference>
<evidence type="ECO:0000256" key="2">
    <source>
        <dbReference type="ARBA" id="ARBA00007779"/>
    </source>
</evidence>
<keyword evidence="4 8" id="KW-0812">Transmembrane</keyword>
<feature type="region of interest" description="Disordered" evidence="7">
    <location>
        <begin position="456"/>
        <end position="522"/>
    </location>
</feature>
<proteinExistence type="inferred from homology"/>
<feature type="transmembrane region" description="Helical" evidence="8">
    <location>
        <begin position="53"/>
        <end position="79"/>
    </location>
</feature>
<accession>A0A9P5D8D2</accession>
<feature type="domain" description="CSC1/OSCA1-like N-terminal transmembrane" evidence="11">
    <location>
        <begin position="58"/>
        <end position="222"/>
    </location>
</feature>
<feature type="region of interest" description="Disordered" evidence="7">
    <location>
        <begin position="314"/>
        <end position="417"/>
    </location>
</feature>
<evidence type="ECO:0000259" key="9">
    <source>
        <dbReference type="Pfam" id="PF02714"/>
    </source>
</evidence>
<feature type="transmembrane region" description="Helical" evidence="8">
    <location>
        <begin position="140"/>
        <end position="160"/>
    </location>
</feature>
<comment type="subcellular location">
    <subcellularLocation>
        <location evidence="1">Membrane</location>
        <topology evidence="1">Multi-pass membrane protein</topology>
    </subcellularLocation>
</comment>
<feature type="transmembrane region" description="Helical" evidence="8">
    <location>
        <begin position="203"/>
        <end position="221"/>
    </location>
</feature>
<dbReference type="EMBL" id="JAANYQ010000001">
    <property type="protein sequence ID" value="KAF4126665.1"/>
    <property type="molecule type" value="Genomic_DNA"/>
</dbReference>
<evidence type="ECO:0000256" key="1">
    <source>
        <dbReference type="ARBA" id="ARBA00004141"/>
    </source>
</evidence>
<organism evidence="13 14">
    <name type="scientific">Geosmithia morbida</name>
    <dbReference type="NCBI Taxonomy" id="1094350"/>
    <lineage>
        <taxon>Eukaryota</taxon>
        <taxon>Fungi</taxon>
        <taxon>Dikarya</taxon>
        <taxon>Ascomycota</taxon>
        <taxon>Pezizomycotina</taxon>
        <taxon>Sordariomycetes</taxon>
        <taxon>Hypocreomycetidae</taxon>
        <taxon>Hypocreales</taxon>
        <taxon>Bionectriaceae</taxon>
        <taxon>Geosmithia</taxon>
    </lineage>
</organism>
<evidence type="ECO:0000256" key="8">
    <source>
        <dbReference type="SAM" id="Phobius"/>
    </source>
</evidence>
<feature type="domain" description="CSC1/OSCA1-like cytosolic" evidence="12">
    <location>
        <begin position="609"/>
        <end position="726"/>
    </location>
</feature>
<dbReference type="GeneID" id="55966631"/>
<feature type="domain" description="CSC1/OSCA1-like cytosolic" evidence="12">
    <location>
        <begin position="246"/>
        <end position="320"/>
    </location>
</feature>
<dbReference type="InterPro" id="IPR022257">
    <property type="entry name" value="PHM7_ext"/>
</dbReference>
<dbReference type="RefSeq" id="XP_035325317.1">
    <property type="nucleotide sequence ID" value="XM_035462387.1"/>
</dbReference>
<comment type="similarity">
    <text evidence="2">Belongs to the CSC1 (TC 1.A.17) family.</text>
</comment>
<evidence type="ECO:0000313" key="13">
    <source>
        <dbReference type="EMBL" id="KAF4126665.1"/>
    </source>
</evidence>
<evidence type="ECO:0000256" key="5">
    <source>
        <dbReference type="ARBA" id="ARBA00022989"/>
    </source>
</evidence>
<dbReference type="OrthoDB" id="1076608at2759"/>
<keyword evidence="14" id="KW-1185">Reference proteome</keyword>
<dbReference type="Proteomes" id="UP000749293">
    <property type="component" value="Unassembled WGS sequence"/>
</dbReference>
<evidence type="ECO:0000256" key="7">
    <source>
        <dbReference type="SAM" id="MobiDB-lite"/>
    </source>
</evidence>
<dbReference type="GO" id="GO:0005886">
    <property type="term" value="C:plasma membrane"/>
    <property type="evidence" value="ECO:0007669"/>
    <property type="project" value="TreeGrafter"/>
</dbReference>
<feature type="compositionally biased region" description="Basic and acidic residues" evidence="7">
    <location>
        <begin position="461"/>
        <end position="488"/>
    </location>
</feature>
<dbReference type="PANTHER" id="PTHR13018">
    <property type="entry name" value="PROBABLE MEMBRANE PROTEIN DUF221-RELATED"/>
    <property type="match status" value="1"/>
</dbReference>
<dbReference type="Pfam" id="PF12621">
    <property type="entry name" value="PHM7_ext"/>
    <property type="match status" value="1"/>
</dbReference>
<keyword evidence="6 8" id="KW-0472">Membrane</keyword>
<feature type="transmembrane region" description="Helical" evidence="8">
    <location>
        <begin position="962"/>
        <end position="980"/>
    </location>
</feature>
<evidence type="ECO:0000256" key="4">
    <source>
        <dbReference type="ARBA" id="ARBA00022692"/>
    </source>
</evidence>
<feature type="compositionally biased region" description="Basic and acidic residues" evidence="7">
    <location>
        <begin position="1111"/>
        <end position="1121"/>
    </location>
</feature>